<comment type="caution">
    <text evidence="3">The sequence shown here is derived from an EMBL/GenBank/DDBJ whole genome shotgun (WGS) entry which is preliminary data.</text>
</comment>
<gene>
    <name evidence="3" type="ORF">A0123_02735</name>
</gene>
<evidence type="ECO:0000256" key="1">
    <source>
        <dbReference type="ARBA" id="ARBA00009330"/>
    </source>
</evidence>
<evidence type="ECO:0000313" key="3">
    <source>
        <dbReference type="EMBL" id="OAJ66602.1"/>
    </source>
</evidence>
<dbReference type="GO" id="GO:0019867">
    <property type="term" value="C:outer membrane"/>
    <property type="evidence" value="ECO:0007669"/>
    <property type="project" value="InterPro"/>
</dbReference>
<accession>A0A1B6VHA8</accession>
<dbReference type="Gene3D" id="2.40.160.20">
    <property type="match status" value="1"/>
</dbReference>
<dbReference type="Proteomes" id="UP000077786">
    <property type="component" value="Unassembled WGS sequence"/>
</dbReference>
<dbReference type="GO" id="GO:0055085">
    <property type="term" value="P:transmembrane transport"/>
    <property type="evidence" value="ECO:0007669"/>
    <property type="project" value="TreeGrafter"/>
</dbReference>
<name>A0A1B6VHA8_9PROT</name>
<dbReference type="SUPFAM" id="SSF56925">
    <property type="entry name" value="OMPA-like"/>
    <property type="match status" value="1"/>
</dbReference>
<keyword evidence="2" id="KW-0732">Signal</keyword>
<protein>
    <submittedName>
        <fullName evidence="3">Membrane protein</fullName>
    </submittedName>
</protein>
<sequence>MKTSAFALVAALGLVASPAFAQTTTPVVAPQATVSAPMTAAPVPQVNIVPPSSGHCGLFETCANTKIGLGKGDFLIRLSALGVLPQDTSSRVKVIGGRVKATNQVAPEFTFEYFFTDHISLDLIAASTRHELAAEDTALGKVDLGSTWVLPPTLTLAWHFRPHKRFNPYAGVGLTLAFFHNISPAGGAVQKLDLRTTVGPAANIGFDYQLVGNWFFNFDAKQMWLSVPAFINERGGASGPYIHARDSLNPTTVAAGIEYRF</sequence>
<feature type="chain" id="PRO_5008590065" evidence="2">
    <location>
        <begin position="22"/>
        <end position="261"/>
    </location>
</feature>
<dbReference type="AlphaFoldDB" id="A0A1B6VHA8"/>
<evidence type="ECO:0000313" key="4">
    <source>
        <dbReference type="Proteomes" id="UP000077786"/>
    </source>
</evidence>
<feature type="signal peptide" evidence="2">
    <location>
        <begin position="1"/>
        <end position="21"/>
    </location>
</feature>
<dbReference type="PANTHER" id="PTHR36920">
    <property type="match status" value="1"/>
</dbReference>
<dbReference type="EMBL" id="LUTU01000014">
    <property type="protein sequence ID" value="OAJ66602.1"/>
    <property type="molecule type" value="Genomic_DNA"/>
</dbReference>
<dbReference type="PANTHER" id="PTHR36920:SF1">
    <property type="entry name" value="OUTER MEMBRANE PROTEIN W"/>
    <property type="match status" value="1"/>
</dbReference>
<dbReference type="RefSeq" id="WP_064275224.1">
    <property type="nucleotide sequence ID" value="NZ_LUTU01000014.1"/>
</dbReference>
<proteinExistence type="inferred from homology"/>
<comment type="similarity">
    <text evidence="1">Belongs to the OmpW/AlkL family.</text>
</comment>
<reference evidence="3 4" key="1">
    <citation type="submission" date="2016-03" db="EMBL/GenBank/DDBJ databases">
        <title>Draft genome sequence of Gluconobacter cerinus strain CECT 9110.</title>
        <authorList>
            <person name="Sainz F."/>
            <person name="Mas A."/>
            <person name="Torija M.J."/>
        </authorList>
    </citation>
    <scope>NUCLEOTIDE SEQUENCE [LARGE SCALE GENOMIC DNA]</scope>
    <source>
        <strain evidence="3 4">CECT 9110</strain>
    </source>
</reference>
<organism evidence="3 4">
    <name type="scientific">Gluconobacter cerinus</name>
    <dbReference type="NCBI Taxonomy" id="38307"/>
    <lineage>
        <taxon>Bacteria</taxon>
        <taxon>Pseudomonadati</taxon>
        <taxon>Pseudomonadota</taxon>
        <taxon>Alphaproteobacteria</taxon>
        <taxon>Acetobacterales</taxon>
        <taxon>Acetobacteraceae</taxon>
        <taxon>Gluconobacter</taxon>
    </lineage>
</organism>
<dbReference type="Pfam" id="PF03922">
    <property type="entry name" value="OmpW"/>
    <property type="match status" value="1"/>
</dbReference>
<dbReference type="InterPro" id="IPR011250">
    <property type="entry name" value="OMP/PagP_B-barrel"/>
</dbReference>
<dbReference type="InterPro" id="IPR005618">
    <property type="entry name" value="OMPW"/>
</dbReference>
<dbReference type="PATRIC" id="fig|38307.3.peg.2854"/>
<dbReference type="OrthoDB" id="9807574at2"/>
<evidence type="ECO:0000256" key="2">
    <source>
        <dbReference type="SAM" id="SignalP"/>
    </source>
</evidence>